<organism evidence="8 9">
    <name type="scientific">Streptococcus dysgalactiae</name>
    <dbReference type="NCBI Taxonomy" id="1334"/>
    <lineage>
        <taxon>Bacteria</taxon>
        <taxon>Bacillati</taxon>
        <taxon>Bacillota</taxon>
        <taxon>Bacilli</taxon>
        <taxon>Lactobacillales</taxon>
        <taxon>Streptococcaceae</taxon>
        <taxon>Streptococcus</taxon>
    </lineage>
</organism>
<comment type="catalytic activity">
    <reaction evidence="7">
        <text>a 2'-deoxycytidine in DNA + S-adenosyl-L-methionine = a 5-methyl-2'-deoxycytidine in DNA + S-adenosyl-L-homocysteine + H(+)</text>
        <dbReference type="Rhea" id="RHEA:13681"/>
        <dbReference type="Rhea" id="RHEA-COMP:11369"/>
        <dbReference type="Rhea" id="RHEA-COMP:11370"/>
        <dbReference type="ChEBI" id="CHEBI:15378"/>
        <dbReference type="ChEBI" id="CHEBI:57856"/>
        <dbReference type="ChEBI" id="CHEBI:59789"/>
        <dbReference type="ChEBI" id="CHEBI:85452"/>
        <dbReference type="ChEBI" id="CHEBI:85454"/>
        <dbReference type="EC" id="2.1.1.37"/>
    </reaction>
</comment>
<dbReference type="GO" id="GO:0032259">
    <property type="term" value="P:methylation"/>
    <property type="evidence" value="ECO:0007669"/>
    <property type="project" value="UniProtKB-KW"/>
</dbReference>
<dbReference type="InterPro" id="IPR050390">
    <property type="entry name" value="C5-Methyltransferase"/>
</dbReference>
<evidence type="ECO:0000313" key="9">
    <source>
        <dbReference type="Proteomes" id="UP000373301"/>
    </source>
</evidence>
<reference evidence="8 9" key="1">
    <citation type="submission" date="2019-05" db="EMBL/GenBank/DDBJ databases">
        <authorList>
            <consortium name="Pathogen Informatics"/>
        </authorList>
    </citation>
    <scope>NUCLEOTIDE SEQUENCE [LARGE SCALE GENOMIC DNA]</scope>
    <source>
        <strain evidence="8 9">NCTC7982</strain>
    </source>
</reference>
<name>A0A9X9SJB3_STRDY</name>
<gene>
    <name evidence="8" type="primary">haeIIIM</name>
    <name evidence="8" type="ORF">NCTC7982_02001</name>
</gene>
<dbReference type="GO" id="GO:0009307">
    <property type="term" value="P:DNA restriction-modification system"/>
    <property type="evidence" value="ECO:0007669"/>
    <property type="project" value="UniProtKB-KW"/>
</dbReference>
<dbReference type="SUPFAM" id="SSF53335">
    <property type="entry name" value="S-adenosyl-L-methionine-dependent methyltransferases"/>
    <property type="match status" value="1"/>
</dbReference>
<feature type="active site" evidence="5">
    <location>
        <position position="73"/>
    </location>
</feature>
<dbReference type="Gene3D" id="3.40.50.150">
    <property type="entry name" value="Vaccinia Virus protein VP39"/>
    <property type="match status" value="1"/>
</dbReference>
<keyword evidence="4" id="KW-0680">Restriction system</keyword>
<dbReference type="Pfam" id="PF00145">
    <property type="entry name" value="DNA_methylase"/>
    <property type="match status" value="1"/>
</dbReference>
<dbReference type="InterPro" id="IPR001525">
    <property type="entry name" value="C5_MeTfrase"/>
</dbReference>
<dbReference type="RefSeq" id="WP_143934988.1">
    <property type="nucleotide sequence ID" value="NZ_CABEIM010000003.1"/>
</dbReference>
<keyword evidence="3 5" id="KW-0949">S-adenosyl-L-methionine</keyword>
<evidence type="ECO:0000256" key="2">
    <source>
        <dbReference type="ARBA" id="ARBA00022679"/>
    </source>
</evidence>
<keyword evidence="1 5" id="KW-0489">Methyltransferase</keyword>
<dbReference type="PROSITE" id="PS00094">
    <property type="entry name" value="C5_MTASE_1"/>
    <property type="match status" value="1"/>
</dbReference>
<dbReference type="PANTHER" id="PTHR10629:SF52">
    <property type="entry name" value="DNA (CYTOSINE-5)-METHYLTRANSFERASE 1"/>
    <property type="match status" value="1"/>
</dbReference>
<evidence type="ECO:0000256" key="6">
    <source>
        <dbReference type="RuleBase" id="RU000416"/>
    </source>
</evidence>
<sequence>MKIDTISLFSGGGGLDLGFKNSGFNIVYAIDIDKAAVDSYRENIDSNILLADLFEIDLATLPEAKVVIGGPPCQSFSLVGKRDVHDNRSDLVWRYLEIINHVQPEYFVFENVVGLKSAKTPKGTKVIEDLASAFKRIGYTINIETLNAADYGVPQRRKRVIIVGSRSGLRFNFPKPTHNEDGSLGLSKWVSAQEAIGDLGEATVDGITKYCTAIENSYQELMREKSLESVSQHYYPQMSDLDKQIISFVKPGGNYMDVPDFVPSNRIKKFKETGGRTTCYGRLLPSKPAYTINTHFNRPNVGCNIHYKQDRLITVREALRFQSFPDTYKIISKTKRGLHTVVGNAVPPLLAEAIAKQLKKYILHNN</sequence>
<dbReference type="InterPro" id="IPR029063">
    <property type="entry name" value="SAM-dependent_MTases_sf"/>
</dbReference>
<comment type="caution">
    <text evidence="8">The sequence shown here is derived from an EMBL/GenBank/DDBJ whole genome shotgun (WGS) entry which is preliminary data.</text>
</comment>
<dbReference type="GO" id="GO:0003886">
    <property type="term" value="F:DNA (cytosine-5-)-methyltransferase activity"/>
    <property type="evidence" value="ECO:0007669"/>
    <property type="project" value="UniProtKB-EC"/>
</dbReference>
<dbReference type="PRINTS" id="PR00105">
    <property type="entry name" value="C5METTRFRASE"/>
</dbReference>
<dbReference type="PROSITE" id="PS51679">
    <property type="entry name" value="SAM_MT_C5"/>
    <property type="match status" value="1"/>
</dbReference>
<evidence type="ECO:0000256" key="4">
    <source>
        <dbReference type="ARBA" id="ARBA00022747"/>
    </source>
</evidence>
<dbReference type="AlphaFoldDB" id="A0A9X9SJB3"/>
<comment type="similarity">
    <text evidence="5 6">Belongs to the class I-like SAM-binding methyltransferase superfamily. C5-methyltransferase family.</text>
</comment>
<dbReference type="REBASE" id="418351">
    <property type="entry name" value="M1.Sdy7982ORF2000P"/>
</dbReference>
<dbReference type="PANTHER" id="PTHR10629">
    <property type="entry name" value="CYTOSINE-SPECIFIC METHYLTRANSFERASE"/>
    <property type="match status" value="1"/>
</dbReference>
<evidence type="ECO:0000256" key="7">
    <source>
        <dbReference type="RuleBase" id="RU000417"/>
    </source>
</evidence>
<dbReference type="EC" id="2.1.1.37" evidence="7"/>
<dbReference type="Proteomes" id="UP000373301">
    <property type="component" value="Unassembled WGS sequence"/>
</dbReference>
<protein>
    <recommendedName>
        <fullName evidence="7">Cytosine-specific methyltransferase</fullName>
        <ecNumber evidence="7">2.1.1.37</ecNumber>
    </recommendedName>
</protein>
<accession>A0A9X9SJB3</accession>
<dbReference type="EMBL" id="CABEIM010000003">
    <property type="protein sequence ID" value="VTS86114.1"/>
    <property type="molecule type" value="Genomic_DNA"/>
</dbReference>
<evidence type="ECO:0000313" key="8">
    <source>
        <dbReference type="EMBL" id="VTS86114.1"/>
    </source>
</evidence>
<keyword evidence="2 5" id="KW-0808">Transferase</keyword>
<evidence type="ECO:0000256" key="3">
    <source>
        <dbReference type="ARBA" id="ARBA00022691"/>
    </source>
</evidence>
<proteinExistence type="inferred from homology"/>
<dbReference type="Gene3D" id="3.90.120.10">
    <property type="entry name" value="DNA Methylase, subunit A, domain 2"/>
    <property type="match status" value="1"/>
</dbReference>
<dbReference type="InterPro" id="IPR018117">
    <property type="entry name" value="C5_DNA_meth_AS"/>
</dbReference>
<evidence type="ECO:0000256" key="5">
    <source>
        <dbReference type="PROSITE-ProRule" id="PRU01016"/>
    </source>
</evidence>
<evidence type="ECO:0000256" key="1">
    <source>
        <dbReference type="ARBA" id="ARBA00022603"/>
    </source>
</evidence>
<dbReference type="NCBIfam" id="TIGR00675">
    <property type="entry name" value="dcm"/>
    <property type="match status" value="1"/>
</dbReference>